<dbReference type="EMBL" id="LVXZ01000013">
    <property type="protein sequence ID" value="OAP93231.1"/>
    <property type="molecule type" value="Genomic_DNA"/>
</dbReference>
<organism evidence="1 2">
    <name type="scientific">Acidithiobacillus ferrooxidans</name>
    <name type="common">Thiobacillus ferrooxidans</name>
    <dbReference type="NCBI Taxonomy" id="920"/>
    <lineage>
        <taxon>Bacteria</taxon>
        <taxon>Pseudomonadati</taxon>
        <taxon>Pseudomonadota</taxon>
        <taxon>Acidithiobacillia</taxon>
        <taxon>Acidithiobacillales</taxon>
        <taxon>Acidithiobacillaceae</taxon>
        <taxon>Acidithiobacillus</taxon>
    </lineage>
</organism>
<evidence type="ECO:0000313" key="2">
    <source>
        <dbReference type="Proteomes" id="UP000078302"/>
    </source>
</evidence>
<comment type="caution">
    <text evidence="1">The sequence shown here is derived from an EMBL/GenBank/DDBJ whole genome shotgun (WGS) entry which is preliminary data.</text>
</comment>
<dbReference type="RefSeq" id="WP_064217920.1">
    <property type="nucleotide sequence ID" value="NZ_LVXZ01000013.1"/>
</dbReference>
<keyword evidence="2" id="KW-1185">Reference proteome</keyword>
<proteinExistence type="predicted"/>
<protein>
    <submittedName>
        <fullName evidence="1">Uncharacterized protein</fullName>
    </submittedName>
</protein>
<gene>
    <name evidence="1" type="ORF">A4H96_01345</name>
</gene>
<dbReference type="Proteomes" id="UP000078302">
    <property type="component" value="Unassembled WGS sequence"/>
</dbReference>
<reference evidence="1 2" key="1">
    <citation type="submission" date="2016-04" db="EMBL/GenBank/DDBJ databases">
        <title>Acidithiobacillus ferrooxidans genome sequencing and assembly.</title>
        <authorList>
            <person name="Zhou Z."/>
        </authorList>
    </citation>
    <scope>NUCLEOTIDE SEQUENCE [LARGE SCALE GENOMIC DNA]</scope>
    <source>
        <strain evidence="1 2">BY0502</strain>
    </source>
</reference>
<sequence length="82" mass="8775">MKLSQLIGNNSRSVVYGAVPTGPRDKVVYNGGRGTEIRINKKDLTVTVSLCGVSTIARCAADAFDDEVQHAHRLADSLRASC</sequence>
<name>A0A179BQ10_ACIFR</name>
<dbReference type="AlphaFoldDB" id="A0A179BQ10"/>
<accession>A0A179BQ10</accession>
<evidence type="ECO:0000313" key="1">
    <source>
        <dbReference type="EMBL" id="OAP93231.1"/>
    </source>
</evidence>